<keyword evidence="3" id="KW-1185">Reference proteome</keyword>
<dbReference type="InterPro" id="IPR046676">
    <property type="entry name" value="DUF6546"/>
</dbReference>
<dbReference type="OrthoDB" id="4802432at2759"/>
<dbReference type="EMBL" id="JAGPYM010000004">
    <property type="protein sequence ID" value="KAH6895651.1"/>
    <property type="molecule type" value="Genomic_DNA"/>
</dbReference>
<dbReference type="AlphaFoldDB" id="A0A9P8WCI7"/>
<dbReference type="Proteomes" id="UP000777438">
    <property type="component" value="Unassembled WGS sequence"/>
</dbReference>
<feature type="domain" description="DUF6546" evidence="1">
    <location>
        <begin position="354"/>
        <end position="563"/>
    </location>
</feature>
<reference evidence="2 3" key="1">
    <citation type="journal article" date="2021" name="Nat. Commun.">
        <title>Genetic determinants of endophytism in the Arabidopsis root mycobiome.</title>
        <authorList>
            <person name="Mesny F."/>
            <person name="Miyauchi S."/>
            <person name="Thiergart T."/>
            <person name="Pickel B."/>
            <person name="Atanasova L."/>
            <person name="Karlsson M."/>
            <person name="Huettel B."/>
            <person name="Barry K.W."/>
            <person name="Haridas S."/>
            <person name="Chen C."/>
            <person name="Bauer D."/>
            <person name="Andreopoulos W."/>
            <person name="Pangilinan J."/>
            <person name="LaButti K."/>
            <person name="Riley R."/>
            <person name="Lipzen A."/>
            <person name="Clum A."/>
            <person name="Drula E."/>
            <person name="Henrissat B."/>
            <person name="Kohler A."/>
            <person name="Grigoriev I.V."/>
            <person name="Martin F.M."/>
            <person name="Hacquard S."/>
        </authorList>
    </citation>
    <scope>NUCLEOTIDE SEQUENCE [LARGE SCALE GENOMIC DNA]</scope>
    <source>
        <strain evidence="2 3">MPI-CAGE-CH-0241</strain>
    </source>
</reference>
<dbReference type="SUPFAM" id="SSF52047">
    <property type="entry name" value="RNI-like"/>
    <property type="match status" value="1"/>
</dbReference>
<organism evidence="2 3">
    <name type="scientific">Thelonectria olida</name>
    <dbReference type="NCBI Taxonomy" id="1576542"/>
    <lineage>
        <taxon>Eukaryota</taxon>
        <taxon>Fungi</taxon>
        <taxon>Dikarya</taxon>
        <taxon>Ascomycota</taxon>
        <taxon>Pezizomycotina</taxon>
        <taxon>Sordariomycetes</taxon>
        <taxon>Hypocreomycetidae</taxon>
        <taxon>Hypocreales</taxon>
        <taxon>Nectriaceae</taxon>
        <taxon>Thelonectria</taxon>
    </lineage>
</organism>
<name>A0A9P8WCI7_9HYPO</name>
<comment type="caution">
    <text evidence="2">The sequence shown here is derived from an EMBL/GenBank/DDBJ whole genome shotgun (WGS) entry which is preliminary data.</text>
</comment>
<proteinExistence type="predicted"/>
<evidence type="ECO:0000259" key="1">
    <source>
        <dbReference type="Pfam" id="PF20183"/>
    </source>
</evidence>
<sequence>MVGAGSIDCCRDRNLLFKSQNRNWSTNSTINSASSSSHPLNLPPPLHIARHQFPYSPSPSSPKQYLMASWETFPPELQILVWQALIDAHGRQDGPATGLTSYACVSKSWQYYFEQKTFRSFTLDKSHFLQFIAITTSKRRRTLVKHVLLQFLVHPSFEGPETGIYSYSDHLDVECFHTVAMLLRILSSWDVWSEGDGLTLELGACTSIEATQLGIYHRRAKLFSKFLEGSPASECNYPPYVFDDKGLGIDCAGFQNPPAEREALALWNKAKRKRLGVKSLNIGSSAFISGSPRIVTKLLIRLEYFPNFDPRTIAKILQQLPRVQHFHLERWQFGRMESDRQWNVQSYEVLKDLGTHMKTLTIFEESDTDFHRQSRFPPPTRYCPKLLRLLFISCQHLEHLAFSYFVDAPDAFLVLATRLYMSGGLMLWSPRLPEPPELSLKSLALTASKLTSASASDVAPILRSAAEAATRMPCLQTLELWNHDKGEMAIFRYHRTEETSEIVWQSTQDMELGSSSMSAWKRVVAWHSKSRHELKATVTRFPEKAKASYDVLQHLQLKELVIHDMSAHQLEKEFMRVE</sequence>
<gene>
    <name evidence="2" type="ORF">B0T10DRAFT_545306</name>
</gene>
<evidence type="ECO:0000313" key="2">
    <source>
        <dbReference type="EMBL" id="KAH6895651.1"/>
    </source>
</evidence>
<protein>
    <recommendedName>
        <fullName evidence="1">DUF6546 domain-containing protein</fullName>
    </recommendedName>
</protein>
<dbReference type="Pfam" id="PF20183">
    <property type="entry name" value="DUF6546"/>
    <property type="match status" value="1"/>
</dbReference>
<evidence type="ECO:0000313" key="3">
    <source>
        <dbReference type="Proteomes" id="UP000777438"/>
    </source>
</evidence>
<accession>A0A9P8WCI7</accession>